<dbReference type="GO" id="GO:0043565">
    <property type="term" value="F:sequence-specific DNA binding"/>
    <property type="evidence" value="ECO:0007669"/>
    <property type="project" value="InterPro"/>
</dbReference>
<dbReference type="PROSITE" id="PS00676">
    <property type="entry name" value="SIGMA54_INTERACT_2"/>
    <property type="match status" value="1"/>
</dbReference>
<dbReference type="InterPro" id="IPR025944">
    <property type="entry name" value="Sigma_54_int_dom_CS"/>
</dbReference>
<proteinExistence type="predicted"/>
<dbReference type="PROSITE" id="PS00688">
    <property type="entry name" value="SIGMA54_INTERACT_3"/>
    <property type="match status" value="1"/>
</dbReference>
<keyword evidence="1" id="KW-0547">Nucleotide-binding</keyword>
<dbReference type="AlphaFoldDB" id="A0AAU7D4E9"/>
<dbReference type="EMBL" id="CP121195">
    <property type="protein sequence ID" value="XBH12221.1"/>
    <property type="molecule type" value="Genomic_DNA"/>
</dbReference>
<accession>A0AAU7D4E9</accession>
<dbReference type="PROSITE" id="PS00675">
    <property type="entry name" value="SIGMA54_INTERACT_1"/>
    <property type="match status" value="1"/>
</dbReference>
<sequence length="474" mass="53184">MTDRVLVLGISEDAHICNSIFNAFSADGYKAICVPSPQKALQLFEGGLEADFLLVDPSRKKPEDSFMPQSILQKVKSENIGLVVDAGDLSWNDYALRWNVSMIFAMPFGPFDIDRLKKKSRIDALTSSPASAAEQVRSPEYHLEELDNNRFFLAASPVMMQLYRDIRILAPVNIPVLILGESGVGKENVAMLLHKYHARTDKSLLNINCAALPNELLESELFGYEAGAFTGATKSKPGMFELADKGTLLLDEIGEMSPQMQAKLLHVLQDGSFCRLGARSASHVDVRVLAATNINMEEAIACKRFREDLYYRLNTLTITVPPLRDRREEISPLMQELFRRGAMELGQPVIFADRIVEAAQDYDWPGNLRELRNFVTRTLILRDEKTAYSYLRTKTRLDSATHSKEEIILEPEIKKTAAALGMKDAVSVVKNEIEVRMLQNALSASGWNRRRAATNLNISYRTLLYKIKQHGLSA</sequence>
<dbReference type="InterPro" id="IPR027417">
    <property type="entry name" value="P-loop_NTPase"/>
</dbReference>
<dbReference type="InterPro" id="IPR025943">
    <property type="entry name" value="Sigma_54_int_dom_ATP-bd_2"/>
</dbReference>
<dbReference type="CDD" id="cd00009">
    <property type="entry name" value="AAA"/>
    <property type="match status" value="1"/>
</dbReference>
<evidence type="ECO:0000256" key="1">
    <source>
        <dbReference type="ARBA" id="ARBA00022741"/>
    </source>
</evidence>
<feature type="domain" description="Sigma-54 factor interaction" evidence="6">
    <location>
        <begin position="152"/>
        <end position="380"/>
    </location>
</feature>
<dbReference type="InterPro" id="IPR058031">
    <property type="entry name" value="AAA_lid_NorR"/>
</dbReference>
<keyword evidence="2" id="KW-0067">ATP-binding</keyword>
<keyword evidence="5" id="KW-0804">Transcription</keyword>
<dbReference type="Pfam" id="PF00158">
    <property type="entry name" value="Sigma54_activat"/>
    <property type="match status" value="1"/>
</dbReference>
<dbReference type="Gene3D" id="1.10.8.60">
    <property type="match status" value="1"/>
</dbReference>
<evidence type="ECO:0000259" key="6">
    <source>
        <dbReference type="PROSITE" id="PS50045"/>
    </source>
</evidence>
<protein>
    <submittedName>
        <fullName evidence="7">Sigma-54 dependent transcriptional regulator</fullName>
    </submittedName>
</protein>
<dbReference type="InterPro" id="IPR003593">
    <property type="entry name" value="AAA+_ATPase"/>
</dbReference>
<dbReference type="PANTHER" id="PTHR32071:SF3">
    <property type="entry name" value="HTH-TYPE TRANSCRIPTIONAL REGULATORY PROTEIN TYRR"/>
    <property type="match status" value="1"/>
</dbReference>
<dbReference type="Pfam" id="PF25601">
    <property type="entry name" value="AAA_lid_14"/>
    <property type="match status" value="1"/>
</dbReference>
<keyword evidence="3" id="KW-0805">Transcription regulation</keyword>
<evidence type="ECO:0000256" key="5">
    <source>
        <dbReference type="ARBA" id="ARBA00023163"/>
    </source>
</evidence>
<dbReference type="InterPro" id="IPR009057">
    <property type="entry name" value="Homeodomain-like_sf"/>
</dbReference>
<dbReference type="FunFam" id="3.40.50.300:FF:000006">
    <property type="entry name" value="DNA-binding transcriptional regulator NtrC"/>
    <property type="match status" value="1"/>
</dbReference>
<keyword evidence="4" id="KW-0238">DNA-binding</keyword>
<dbReference type="PROSITE" id="PS50045">
    <property type="entry name" value="SIGMA54_INTERACT_4"/>
    <property type="match status" value="1"/>
</dbReference>
<dbReference type="RefSeq" id="WP_348269391.1">
    <property type="nucleotide sequence ID" value="NZ_CP121195.1"/>
</dbReference>
<dbReference type="InterPro" id="IPR002197">
    <property type="entry name" value="HTH_Fis"/>
</dbReference>
<dbReference type="SMART" id="SM00382">
    <property type="entry name" value="AAA"/>
    <property type="match status" value="1"/>
</dbReference>
<evidence type="ECO:0000313" key="7">
    <source>
        <dbReference type="EMBL" id="XBH12221.1"/>
    </source>
</evidence>
<dbReference type="GO" id="GO:0005524">
    <property type="term" value="F:ATP binding"/>
    <property type="evidence" value="ECO:0007669"/>
    <property type="project" value="UniProtKB-KW"/>
</dbReference>
<dbReference type="PRINTS" id="PR01590">
    <property type="entry name" value="HTHFIS"/>
</dbReference>
<reference evidence="7" key="1">
    <citation type="submission" date="2023-03" db="EMBL/GenBank/DDBJ databases">
        <title>Edaphobacter sp.</title>
        <authorList>
            <person name="Huber K.J."/>
            <person name="Papendorf J."/>
            <person name="Pilke C."/>
            <person name="Bunk B."/>
            <person name="Sproeer C."/>
            <person name="Pester M."/>
        </authorList>
    </citation>
    <scope>NUCLEOTIDE SEQUENCE</scope>
    <source>
        <strain evidence="7">DSM 109920</strain>
    </source>
</reference>
<dbReference type="PANTHER" id="PTHR32071">
    <property type="entry name" value="TRANSCRIPTIONAL REGULATORY PROTEIN"/>
    <property type="match status" value="1"/>
</dbReference>
<dbReference type="Gene3D" id="1.10.10.60">
    <property type="entry name" value="Homeodomain-like"/>
    <property type="match status" value="1"/>
</dbReference>
<dbReference type="GO" id="GO:0006355">
    <property type="term" value="P:regulation of DNA-templated transcription"/>
    <property type="evidence" value="ECO:0007669"/>
    <property type="project" value="InterPro"/>
</dbReference>
<evidence type="ECO:0000256" key="2">
    <source>
        <dbReference type="ARBA" id="ARBA00022840"/>
    </source>
</evidence>
<dbReference type="SUPFAM" id="SSF52540">
    <property type="entry name" value="P-loop containing nucleoside triphosphate hydrolases"/>
    <property type="match status" value="1"/>
</dbReference>
<dbReference type="InterPro" id="IPR025662">
    <property type="entry name" value="Sigma_54_int_dom_ATP-bd_1"/>
</dbReference>
<dbReference type="Gene3D" id="3.40.50.300">
    <property type="entry name" value="P-loop containing nucleotide triphosphate hydrolases"/>
    <property type="match status" value="1"/>
</dbReference>
<gene>
    <name evidence="7" type="ORF">P8936_10945</name>
</gene>
<evidence type="ECO:0000256" key="4">
    <source>
        <dbReference type="ARBA" id="ARBA00023125"/>
    </source>
</evidence>
<evidence type="ECO:0000256" key="3">
    <source>
        <dbReference type="ARBA" id="ARBA00023015"/>
    </source>
</evidence>
<dbReference type="InterPro" id="IPR002078">
    <property type="entry name" value="Sigma_54_int"/>
</dbReference>
<dbReference type="Pfam" id="PF02954">
    <property type="entry name" value="HTH_8"/>
    <property type="match status" value="1"/>
</dbReference>
<dbReference type="SUPFAM" id="SSF46689">
    <property type="entry name" value="Homeodomain-like"/>
    <property type="match status" value="1"/>
</dbReference>
<organism evidence="7">
    <name type="scientific">Edaphobacter paludis</name>
    <dbReference type="NCBI Taxonomy" id="3035702"/>
    <lineage>
        <taxon>Bacteria</taxon>
        <taxon>Pseudomonadati</taxon>
        <taxon>Acidobacteriota</taxon>
        <taxon>Terriglobia</taxon>
        <taxon>Terriglobales</taxon>
        <taxon>Acidobacteriaceae</taxon>
        <taxon>Edaphobacter</taxon>
    </lineage>
</organism>
<name>A0AAU7D4E9_9BACT</name>